<evidence type="ECO:0000313" key="4">
    <source>
        <dbReference type="EMBL" id="MDQ7916451.1"/>
    </source>
</evidence>
<keyword evidence="5" id="KW-1185">Reference proteome</keyword>
<evidence type="ECO:0000313" key="5">
    <source>
        <dbReference type="Proteomes" id="UP001230915"/>
    </source>
</evidence>
<reference evidence="4 5" key="1">
    <citation type="submission" date="2023-08" db="EMBL/GenBank/DDBJ databases">
        <title>Mesonia sp. MT50, isolated from deep-sea sediment of the Mariana Trench.</title>
        <authorList>
            <person name="Fu H."/>
        </authorList>
    </citation>
    <scope>NUCLEOTIDE SEQUENCE [LARGE SCALE GENOMIC DNA]</scope>
    <source>
        <strain evidence="4 5">MT50</strain>
    </source>
</reference>
<organism evidence="4 5">
    <name type="scientific">Mesonia profundi</name>
    <dbReference type="NCBI Taxonomy" id="3070998"/>
    <lineage>
        <taxon>Bacteria</taxon>
        <taxon>Pseudomonadati</taxon>
        <taxon>Bacteroidota</taxon>
        <taxon>Flavobacteriia</taxon>
        <taxon>Flavobacteriales</taxon>
        <taxon>Flavobacteriaceae</taxon>
        <taxon>Mesonia</taxon>
    </lineage>
</organism>
<dbReference type="RefSeq" id="WP_308863101.1">
    <property type="nucleotide sequence ID" value="NZ_JAVHUL010000004.1"/>
</dbReference>
<gene>
    <name evidence="4" type="ORF">RBU60_02605</name>
</gene>
<accession>A0ABU1A162</accession>
<feature type="signal peptide" evidence="2">
    <location>
        <begin position="1"/>
        <end position="18"/>
    </location>
</feature>
<evidence type="ECO:0000256" key="2">
    <source>
        <dbReference type="SAM" id="SignalP"/>
    </source>
</evidence>
<feature type="domain" description="Secretion system C-terminal sorting" evidence="3">
    <location>
        <begin position="253"/>
        <end position="319"/>
    </location>
</feature>
<name>A0ABU1A162_9FLAO</name>
<comment type="caution">
    <text evidence="4">The sequence shown here is derived from an EMBL/GenBank/DDBJ whole genome shotgun (WGS) entry which is preliminary data.</text>
</comment>
<keyword evidence="1 2" id="KW-0732">Signal</keyword>
<dbReference type="Proteomes" id="UP001230915">
    <property type="component" value="Unassembled WGS sequence"/>
</dbReference>
<dbReference type="NCBIfam" id="TIGR04183">
    <property type="entry name" value="Por_Secre_tail"/>
    <property type="match status" value="1"/>
</dbReference>
<evidence type="ECO:0000256" key="1">
    <source>
        <dbReference type="ARBA" id="ARBA00022729"/>
    </source>
</evidence>
<proteinExistence type="predicted"/>
<dbReference type="Pfam" id="PF18962">
    <property type="entry name" value="Por_Secre_tail"/>
    <property type="match status" value="1"/>
</dbReference>
<feature type="chain" id="PRO_5045803094" evidence="2">
    <location>
        <begin position="19"/>
        <end position="321"/>
    </location>
</feature>
<dbReference type="EMBL" id="JAVHUL010000004">
    <property type="protein sequence ID" value="MDQ7916451.1"/>
    <property type="molecule type" value="Genomic_DNA"/>
</dbReference>
<sequence length="321" mass="35892">MKKITLLFVFGISSLLQAQDYTVTAFNEPYQDLVNATSVNNGMLWDDPAFSIPIGFDFEVYGQNYSTLYTSDEYAGGVLTFQQFSTTLSLLAPIAQDIVSKEGSNEQSLSPISYVVEGSVGNRIFKLEYKNAGFWDDTTDNDSMDFQVWLYESDDSIEYRYGPNSINNPNESYEELPGPIVAYVPSYNLINETFNEDAYLLIEDPINPTVIIANNNAPDLESALIGNIPEGTVYRFDPDGLAVNNNQQIAVSVYPNPTQDVIHLQNAYQEEFSASLYDVLGNKLEISIQNEQMDLTSLASGTYFLTIQSKTKSKTIKMIKK</sequence>
<dbReference type="InterPro" id="IPR026444">
    <property type="entry name" value="Secre_tail"/>
</dbReference>
<protein>
    <submittedName>
        <fullName evidence="4">T9SS type A sorting domain-containing protein</fullName>
    </submittedName>
</protein>
<evidence type="ECO:0000259" key="3">
    <source>
        <dbReference type="Pfam" id="PF18962"/>
    </source>
</evidence>